<protein>
    <recommendedName>
        <fullName evidence="1">DUF2383 domain-containing protein</fullName>
    </recommendedName>
</protein>
<reference evidence="2 3" key="1">
    <citation type="journal article" date="2013" name="Appl. Environ. Microbiol.">
        <title>The genome of the alga-associated marine flavobacterium Formosa agariphila KMM 3901T reveals a broad potential for degradation of algal polysaccharides.</title>
        <authorList>
            <person name="Mann A.J."/>
            <person name="Hahnke R.L."/>
            <person name="Huang S."/>
            <person name="Werner J."/>
            <person name="Xing P."/>
            <person name="Barbeyron T."/>
            <person name="Huettel B."/>
            <person name="Stueber K."/>
            <person name="Reinhardt R."/>
            <person name="Harder J."/>
            <person name="Gloeckner F.O."/>
            <person name="Amann R.I."/>
            <person name="Teeling H."/>
        </authorList>
    </citation>
    <scope>NUCLEOTIDE SEQUENCE [LARGE SCALE GENOMIC DNA]</scope>
    <source>
        <strain evidence="3">DSM 15362 / KCTC 12365 / LMG 23005 / KMM 3901</strain>
    </source>
</reference>
<dbReference type="EMBL" id="HG315671">
    <property type="protein sequence ID" value="CDF80357.1"/>
    <property type="molecule type" value="Genomic_DNA"/>
</dbReference>
<feature type="domain" description="DUF2383" evidence="1">
    <location>
        <begin position="11"/>
        <end position="118"/>
    </location>
</feature>
<evidence type="ECO:0000313" key="3">
    <source>
        <dbReference type="Proteomes" id="UP000016160"/>
    </source>
</evidence>
<dbReference type="PATRIC" id="fig|1347342.6.peg.2661"/>
<gene>
    <name evidence="2" type="ORF">BN863_26450</name>
</gene>
<dbReference type="OrthoDB" id="282393at2"/>
<sequence length="151" mass="17420">METFSEEAEIKLNELIEKAIDAEKGFIKASIHVDNPKLKTFFNEKVIERNGYITELRDLLLTQGLDLEDDDDGRLSGILNRVWIDTKALFSLDSDESILEQVREGEKEAIKDYDEILNNHELNPDLRAMLLKQRDAIQASSNKIDYLEHID</sequence>
<dbReference type="Pfam" id="PF09537">
    <property type="entry name" value="DUF2383"/>
    <property type="match status" value="1"/>
</dbReference>
<dbReference type="AlphaFoldDB" id="T2KNB4"/>
<dbReference type="Gene3D" id="1.20.1260.10">
    <property type="match status" value="1"/>
</dbReference>
<dbReference type="InterPro" id="IPR009078">
    <property type="entry name" value="Ferritin-like_SF"/>
</dbReference>
<accession>T2KNB4</accession>
<dbReference type="InterPro" id="IPR011971">
    <property type="entry name" value="CHP02284"/>
</dbReference>
<name>T2KNB4_FORAG</name>
<organism evidence="2 3">
    <name type="scientific">Formosa agariphila (strain DSM 15362 / KCTC 12365 / LMG 23005 / KMM 3901 / M-2Alg 35-1)</name>
    <dbReference type="NCBI Taxonomy" id="1347342"/>
    <lineage>
        <taxon>Bacteria</taxon>
        <taxon>Pseudomonadati</taxon>
        <taxon>Bacteroidota</taxon>
        <taxon>Flavobacteriia</taxon>
        <taxon>Flavobacteriales</taxon>
        <taxon>Flavobacteriaceae</taxon>
        <taxon>Formosa</taxon>
    </lineage>
</organism>
<dbReference type="HOGENOM" id="CLU_114531_1_0_10"/>
<dbReference type="InterPro" id="IPR012347">
    <property type="entry name" value="Ferritin-like"/>
</dbReference>
<proteinExistence type="predicted"/>
<dbReference type="RefSeq" id="WP_038531459.1">
    <property type="nucleotide sequence ID" value="NZ_HG315671.1"/>
</dbReference>
<dbReference type="Proteomes" id="UP000016160">
    <property type="component" value="Chromosome"/>
</dbReference>
<dbReference type="InterPro" id="IPR019052">
    <property type="entry name" value="DUF2383"/>
</dbReference>
<dbReference type="NCBIfam" id="TIGR02284">
    <property type="entry name" value="PA2169 family four-helix-bundle protein"/>
    <property type="match status" value="1"/>
</dbReference>
<dbReference type="SUPFAM" id="SSF47240">
    <property type="entry name" value="Ferritin-like"/>
    <property type="match status" value="1"/>
</dbReference>
<dbReference type="STRING" id="1347342.BN863_26450"/>
<keyword evidence="3" id="KW-1185">Reference proteome</keyword>
<evidence type="ECO:0000313" key="2">
    <source>
        <dbReference type="EMBL" id="CDF80357.1"/>
    </source>
</evidence>
<dbReference type="eggNOG" id="COG1633">
    <property type="taxonomic scope" value="Bacteria"/>
</dbReference>
<evidence type="ECO:0000259" key="1">
    <source>
        <dbReference type="Pfam" id="PF09537"/>
    </source>
</evidence>